<protein>
    <submittedName>
        <fullName evidence="1">DUF2550 domain-containing protein</fullName>
    </submittedName>
</protein>
<reference evidence="1 2" key="1">
    <citation type="submission" date="2023-05" db="EMBL/GenBank/DDBJ databases">
        <title>Lithophilousrod everest ZFBP1038 complete genpme.</title>
        <authorList>
            <person name="Tian M."/>
        </authorList>
    </citation>
    <scope>NUCLEOTIDE SEQUENCE [LARGE SCALE GENOMIC DNA]</scope>
    <source>
        <strain evidence="1 2">ZFBP1038</strain>
    </source>
</reference>
<gene>
    <name evidence="1" type="ORF">LWF01_10010</name>
</gene>
<dbReference type="Pfam" id="PF10739">
    <property type="entry name" value="DUF2550"/>
    <property type="match status" value="1"/>
</dbReference>
<keyword evidence="2" id="KW-1185">Reference proteome</keyword>
<dbReference type="Proteomes" id="UP001209083">
    <property type="component" value="Chromosome"/>
</dbReference>
<dbReference type="InterPro" id="IPR019675">
    <property type="entry name" value="DUF2550"/>
</dbReference>
<sequence>MFIARRRYLSRFYGSFDCSLFVGDGQIPGHRPRWRLGVAVYADRCLEWYPVFALRRVAQHQWHRQQLEIVTRDVPTDGEQFAVLPGALIVQCREVQDGVFRLAMGPDAYAGYASWLESAPPGHNDRMGHFT</sequence>
<name>A0ABY8QNE1_9MICO</name>
<accession>A0ABY8QNE1</accession>
<organism evidence="1 2">
    <name type="scientific">Saxibacter everestensis</name>
    <dbReference type="NCBI Taxonomy" id="2909229"/>
    <lineage>
        <taxon>Bacteria</taxon>
        <taxon>Bacillati</taxon>
        <taxon>Actinomycetota</taxon>
        <taxon>Actinomycetes</taxon>
        <taxon>Micrococcales</taxon>
        <taxon>Brevibacteriaceae</taxon>
        <taxon>Saxibacter</taxon>
    </lineage>
</organism>
<dbReference type="EMBL" id="CP090958">
    <property type="protein sequence ID" value="WGW10483.1"/>
    <property type="molecule type" value="Genomic_DNA"/>
</dbReference>
<proteinExistence type="predicted"/>
<evidence type="ECO:0000313" key="2">
    <source>
        <dbReference type="Proteomes" id="UP001209083"/>
    </source>
</evidence>
<evidence type="ECO:0000313" key="1">
    <source>
        <dbReference type="EMBL" id="WGW10483.1"/>
    </source>
</evidence>
<dbReference type="RefSeq" id="WP_349637262.1">
    <property type="nucleotide sequence ID" value="NZ_CP090958.1"/>
</dbReference>